<protein>
    <submittedName>
        <fullName evidence="1">Uncharacterized protein</fullName>
    </submittedName>
</protein>
<dbReference type="EMBL" id="JBAWTH010000005">
    <property type="protein sequence ID" value="KAL2291751.1"/>
    <property type="molecule type" value="Genomic_DNA"/>
</dbReference>
<sequence>MPKHSRAASSLSSLDAEDNQIERIAGVHLDGNQYYRLGWDIQHFSSQEINPIILKMFLEGRFRRDGYGLSLIGHAMYQLWSPESLTQIDIDSCKDASRDVDNMYRVISFGDSKQNQH</sequence>
<evidence type="ECO:0000313" key="2">
    <source>
        <dbReference type="Proteomes" id="UP001600888"/>
    </source>
</evidence>
<accession>A0ABR4FAM3</accession>
<name>A0ABR4FAM3_9PEZI</name>
<keyword evidence="2" id="KW-1185">Reference proteome</keyword>
<proteinExistence type="predicted"/>
<reference evidence="1 2" key="1">
    <citation type="submission" date="2024-03" db="EMBL/GenBank/DDBJ databases">
        <title>A high-quality draft genome sequence of Diaporthe vaccinii, a causative agent of upright dieback and viscid rot disease in cranberry plants.</title>
        <authorList>
            <person name="Sarrasin M."/>
            <person name="Lang B.F."/>
            <person name="Burger G."/>
        </authorList>
    </citation>
    <scope>NUCLEOTIDE SEQUENCE [LARGE SCALE GENOMIC DNA]</scope>
    <source>
        <strain evidence="1 2">IS7</strain>
    </source>
</reference>
<organism evidence="1 2">
    <name type="scientific">Diaporthe vaccinii</name>
    <dbReference type="NCBI Taxonomy" id="105482"/>
    <lineage>
        <taxon>Eukaryota</taxon>
        <taxon>Fungi</taxon>
        <taxon>Dikarya</taxon>
        <taxon>Ascomycota</taxon>
        <taxon>Pezizomycotina</taxon>
        <taxon>Sordariomycetes</taxon>
        <taxon>Sordariomycetidae</taxon>
        <taxon>Diaporthales</taxon>
        <taxon>Diaporthaceae</taxon>
        <taxon>Diaporthe</taxon>
        <taxon>Diaporthe eres species complex</taxon>
    </lineage>
</organism>
<comment type="caution">
    <text evidence="1">The sequence shown here is derived from an EMBL/GenBank/DDBJ whole genome shotgun (WGS) entry which is preliminary data.</text>
</comment>
<dbReference type="Proteomes" id="UP001600888">
    <property type="component" value="Unassembled WGS sequence"/>
</dbReference>
<evidence type="ECO:0000313" key="1">
    <source>
        <dbReference type="EMBL" id="KAL2291751.1"/>
    </source>
</evidence>
<gene>
    <name evidence="1" type="ORF">FJTKL_11949</name>
</gene>